<dbReference type="PANTHER" id="PTHR46832">
    <property type="entry name" value="5'-METHYLTHIOADENOSINE/S-ADENOSYLHOMOCYSTEINE NUCLEOSIDASE"/>
    <property type="match status" value="1"/>
</dbReference>
<dbReference type="GO" id="GO:0009164">
    <property type="term" value="P:nucleoside catabolic process"/>
    <property type="evidence" value="ECO:0007669"/>
    <property type="project" value="InterPro"/>
</dbReference>
<evidence type="ECO:0000256" key="4">
    <source>
        <dbReference type="ARBA" id="ARBA00022801"/>
    </source>
</evidence>
<dbReference type="GO" id="GO:0005829">
    <property type="term" value="C:cytosol"/>
    <property type="evidence" value="ECO:0007669"/>
    <property type="project" value="TreeGrafter"/>
</dbReference>
<dbReference type="Pfam" id="PF01048">
    <property type="entry name" value="PNP_UDP_1"/>
    <property type="match status" value="1"/>
</dbReference>
<evidence type="ECO:0000313" key="7">
    <source>
        <dbReference type="EMBL" id="VAY86443.1"/>
    </source>
</evidence>
<feature type="domain" description="Nucleoside phosphorylase" evidence="6">
    <location>
        <begin position="3"/>
        <end position="226"/>
    </location>
</feature>
<dbReference type="AlphaFoldDB" id="A0A3B1E902"/>
<sequence>MTKLAIIGAMEEEIKPLLEYFTNIKITNYANNTYYEVKFGELSVVIAYSKIGKVFSTLTATIMIEKFKCDTLFFSGVAGGINSDLKIGDLIVATKLVQHDLDITAFGHPFGYVPGGEVFVNTNEELVNIAIEVAKENNIKIIEGIIATGDQFVNNEKRKLFIQNTFKADALEMEGASVAMVCNSLNVPCLILRAISDTANMDAGFNFDTFLETSAKKSAEFLIKVVSKISN</sequence>
<dbReference type="GO" id="GO:0008782">
    <property type="term" value="F:adenosylhomocysteine nucleosidase activity"/>
    <property type="evidence" value="ECO:0007669"/>
    <property type="project" value="UniProtKB-EC"/>
</dbReference>
<dbReference type="GO" id="GO:0008930">
    <property type="term" value="F:methylthioadenosine nucleosidase activity"/>
    <property type="evidence" value="ECO:0007669"/>
    <property type="project" value="InterPro"/>
</dbReference>
<keyword evidence="4" id="KW-0378">Hydrolase</keyword>
<keyword evidence="5" id="KW-0486">Methionine biosynthesis</keyword>
<organism evidence="7">
    <name type="scientific">hydrothermal vent metagenome</name>
    <dbReference type="NCBI Taxonomy" id="652676"/>
    <lineage>
        <taxon>unclassified sequences</taxon>
        <taxon>metagenomes</taxon>
        <taxon>ecological metagenomes</taxon>
    </lineage>
</organism>
<dbReference type="NCBIfam" id="NF004079">
    <property type="entry name" value="PRK05584.1"/>
    <property type="match status" value="1"/>
</dbReference>
<dbReference type="GO" id="GO:0019509">
    <property type="term" value="P:L-methionine salvage from methylthioadenosine"/>
    <property type="evidence" value="ECO:0007669"/>
    <property type="project" value="UniProtKB-UniPathway"/>
</dbReference>
<dbReference type="InterPro" id="IPR035994">
    <property type="entry name" value="Nucleoside_phosphorylase_sf"/>
</dbReference>
<dbReference type="GO" id="GO:0019284">
    <property type="term" value="P:L-methionine salvage from S-adenosylmethionine"/>
    <property type="evidence" value="ECO:0007669"/>
    <property type="project" value="TreeGrafter"/>
</dbReference>
<gene>
    <name evidence="7" type="ORF">MNB_ARC-1_129</name>
</gene>
<comment type="pathway">
    <text evidence="1">Amino-acid biosynthesis; L-methionine biosynthesis via salvage pathway; S-methyl-5-thio-alpha-D-ribose 1-phosphate from S-methyl-5'-thioadenosine (hydrolase route): step 1/2.</text>
</comment>
<accession>A0A3B1E902</accession>
<dbReference type="CDD" id="cd09008">
    <property type="entry name" value="MTAN"/>
    <property type="match status" value="1"/>
</dbReference>
<evidence type="ECO:0000256" key="5">
    <source>
        <dbReference type="ARBA" id="ARBA00023167"/>
    </source>
</evidence>
<evidence type="ECO:0000256" key="3">
    <source>
        <dbReference type="ARBA" id="ARBA00022605"/>
    </source>
</evidence>
<proteinExistence type="predicted"/>
<name>A0A3B1E902_9ZZZZ</name>
<dbReference type="PANTHER" id="PTHR46832:SF1">
    <property type="entry name" value="5'-METHYLTHIOADENOSINE_S-ADENOSYLHOMOCYSTEINE NUCLEOSIDASE"/>
    <property type="match status" value="1"/>
</dbReference>
<dbReference type="InterPro" id="IPR000845">
    <property type="entry name" value="Nucleoside_phosphorylase_d"/>
</dbReference>
<dbReference type="UniPathway" id="UPA00904">
    <property type="reaction ID" value="UER00871"/>
</dbReference>
<reference evidence="7" key="1">
    <citation type="submission" date="2018-10" db="EMBL/GenBank/DDBJ databases">
        <authorList>
            <person name="Aoki K."/>
        </authorList>
    </citation>
    <scope>NUCLEOTIDE SEQUENCE</scope>
</reference>
<protein>
    <recommendedName>
        <fullName evidence="2">adenosylhomocysteine nucleosidase</fullName>
        <ecNumber evidence="2">3.2.2.9</ecNumber>
    </recommendedName>
</protein>
<keyword evidence="3" id="KW-0028">Amino-acid biosynthesis</keyword>
<dbReference type="NCBIfam" id="TIGR01704">
    <property type="entry name" value="MTA_SAH-Nsdase"/>
    <property type="match status" value="1"/>
</dbReference>
<dbReference type="InterPro" id="IPR010049">
    <property type="entry name" value="MTA_SAH_Nsdase"/>
</dbReference>
<evidence type="ECO:0000256" key="1">
    <source>
        <dbReference type="ARBA" id="ARBA00004945"/>
    </source>
</evidence>
<dbReference type="SUPFAM" id="SSF53167">
    <property type="entry name" value="Purine and uridine phosphorylases"/>
    <property type="match status" value="1"/>
</dbReference>
<dbReference type="EMBL" id="UOYO01000013">
    <property type="protein sequence ID" value="VAY86443.1"/>
    <property type="molecule type" value="Genomic_DNA"/>
</dbReference>
<dbReference type="Gene3D" id="3.40.50.1580">
    <property type="entry name" value="Nucleoside phosphorylase domain"/>
    <property type="match status" value="1"/>
</dbReference>
<evidence type="ECO:0000256" key="2">
    <source>
        <dbReference type="ARBA" id="ARBA00011974"/>
    </source>
</evidence>
<evidence type="ECO:0000259" key="6">
    <source>
        <dbReference type="Pfam" id="PF01048"/>
    </source>
</evidence>
<dbReference type="EC" id="3.2.2.9" evidence="2"/>